<dbReference type="AlphaFoldDB" id="A0A537L3T0"/>
<dbReference type="Pfam" id="PF00392">
    <property type="entry name" value="GntR"/>
    <property type="match status" value="1"/>
</dbReference>
<dbReference type="EMBL" id="VBAJ01000299">
    <property type="protein sequence ID" value="TMJ02641.1"/>
    <property type="molecule type" value="Genomic_DNA"/>
</dbReference>
<dbReference type="SUPFAM" id="SSF48008">
    <property type="entry name" value="GntR ligand-binding domain-like"/>
    <property type="match status" value="1"/>
</dbReference>
<dbReference type="InterPro" id="IPR011711">
    <property type="entry name" value="GntR_C"/>
</dbReference>
<evidence type="ECO:0000313" key="7">
    <source>
        <dbReference type="Proteomes" id="UP000315217"/>
    </source>
</evidence>
<keyword evidence="2" id="KW-0238">DNA-binding</keyword>
<dbReference type="SUPFAM" id="SSF46785">
    <property type="entry name" value="Winged helix' DNA-binding domain"/>
    <property type="match status" value="1"/>
</dbReference>
<keyword evidence="3" id="KW-0804">Transcription</keyword>
<dbReference type="InterPro" id="IPR000524">
    <property type="entry name" value="Tscrpt_reg_HTH_GntR"/>
</dbReference>
<dbReference type="SMART" id="SM00345">
    <property type="entry name" value="HTH_GNTR"/>
    <property type="match status" value="1"/>
</dbReference>
<dbReference type="PROSITE" id="PS50949">
    <property type="entry name" value="HTH_GNTR"/>
    <property type="match status" value="1"/>
</dbReference>
<reference evidence="7 8" key="1">
    <citation type="journal article" date="2019" name="Nat. Microbiol.">
        <title>Mediterranean grassland soil C-N compound turnover is dependent on rainfall and depth, and is mediated by genomically divergent microorganisms.</title>
        <authorList>
            <person name="Diamond S."/>
            <person name="Andeer P.F."/>
            <person name="Li Z."/>
            <person name="Crits-Christoph A."/>
            <person name="Burstein D."/>
            <person name="Anantharaman K."/>
            <person name="Lane K.R."/>
            <person name="Thomas B.C."/>
            <person name="Pan C."/>
            <person name="Northen T.R."/>
            <person name="Banfield J.F."/>
        </authorList>
    </citation>
    <scope>NUCLEOTIDE SEQUENCE [LARGE SCALE GENOMIC DNA]</scope>
    <source>
        <strain evidence="6">NP_1</strain>
        <strain evidence="5">NP_2</strain>
    </source>
</reference>
<dbReference type="SMART" id="SM00895">
    <property type="entry name" value="FCD"/>
    <property type="match status" value="1"/>
</dbReference>
<evidence type="ECO:0000313" key="6">
    <source>
        <dbReference type="EMBL" id="TMJ09623.1"/>
    </source>
</evidence>
<gene>
    <name evidence="6" type="ORF">E6G98_09050</name>
    <name evidence="5" type="ORF">E6G99_12060</name>
</gene>
<feature type="domain" description="HTH gntR-type" evidence="4">
    <location>
        <begin position="31"/>
        <end position="99"/>
    </location>
</feature>
<dbReference type="Pfam" id="PF07729">
    <property type="entry name" value="FCD"/>
    <property type="match status" value="1"/>
</dbReference>
<dbReference type="Proteomes" id="UP000315217">
    <property type="component" value="Unassembled WGS sequence"/>
</dbReference>
<keyword evidence="1" id="KW-0805">Transcription regulation</keyword>
<comment type="caution">
    <text evidence="5">The sequence shown here is derived from an EMBL/GenBank/DDBJ whole genome shotgun (WGS) entry which is preliminary data.</text>
</comment>
<dbReference type="InterPro" id="IPR008920">
    <property type="entry name" value="TF_FadR/GntR_C"/>
</dbReference>
<dbReference type="InterPro" id="IPR036388">
    <property type="entry name" value="WH-like_DNA-bd_sf"/>
</dbReference>
<evidence type="ECO:0000313" key="8">
    <source>
        <dbReference type="Proteomes" id="UP000318661"/>
    </source>
</evidence>
<evidence type="ECO:0000259" key="4">
    <source>
        <dbReference type="PROSITE" id="PS50949"/>
    </source>
</evidence>
<dbReference type="Proteomes" id="UP000318661">
    <property type="component" value="Unassembled WGS sequence"/>
</dbReference>
<dbReference type="EMBL" id="VBAI01000155">
    <property type="protein sequence ID" value="TMJ09623.1"/>
    <property type="molecule type" value="Genomic_DNA"/>
</dbReference>
<dbReference type="Gene3D" id="1.10.10.10">
    <property type="entry name" value="Winged helix-like DNA-binding domain superfamily/Winged helix DNA-binding domain"/>
    <property type="match status" value="1"/>
</dbReference>
<organism evidence="5 8">
    <name type="scientific">Candidatus Segetimicrobium genomatis</name>
    <dbReference type="NCBI Taxonomy" id="2569760"/>
    <lineage>
        <taxon>Bacteria</taxon>
        <taxon>Bacillati</taxon>
        <taxon>Candidatus Sysuimicrobiota</taxon>
        <taxon>Candidatus Sysuimicrobiia</taxon>
        <taxon>Candidatus Sysuimicrobiales</taxon>
        <taxon>Candidatus Segetimicrobiaceae</taxon>
        <taxon>Candidatus Segetimicrobium</taxon>
    </lineage>
</organism>
<protein>
    <submittedName>
        <fullName evidence="5">FadR family transcriptional regulator</fullName>
    </submittedName>
</protein>
<dbReference type="InterPro" id="IPR036390">
    <property type="entry name" value="WH_DNA-bd_sf"/>
</dbReference>
<name>A0A537L3T0_9BACT</name>
<evidence type="ECO:0000313" key="5">
    <source>
        <dbReference type="EMBL" id="TMJ02641.1"/>
    </source>
</evidence>
<dbReference type="PRINTS" id="PR00035">
    <property type="entry name" value="HTHGNTR"/>
</dbReference>
<evidence type="ECO:0000256" key="1">
    <source>
        <dbReference type="ARBA" id="ARBA00023015"/>
    </source>
</evidence>
<evidence type="ECO:0000256" key="2">
    <source>
        <dbReference type="ARBA" id="ARBA00023125"/>
    </source>
</evidence>
<dbReference type="PANTHER" id="PTHR43537">
    <property type="entry name" value="TRANSCRIPTIONAL REGULATOR, GNTR FAMILY"/>
    <property type="match status" value="1"/>
</dbReference>
<dbReference type="GO" id="GO:0003677">
    <property type="term" value="F:DNA binding"/>
    <property type="evidence" value="ECO:0007669"/>
    <property type="project" value="UniProtKB-KW"/>
</dbReference>
<dbReference type="GO" id="GO:0003700">
    <property type="term" value="F:DNA-binding transcription factor activity"/>
    <property type="evidence" value="ECO:0007669"/>
    <property type="project" value="InterPro"/>
</dbReference>
<evidence type="ECO:0000256" key="3">
    <source>
        <dbReference type="ARBA" id="ARBA00023163"/>
    </source>
</evidence>
<sequence length="249" mass="27620">MLECGLLVRPAVRGASVTTQGASLFQPVRRSRVSTDIVRQIQDLIAAEHLQPGDRLPGERELADALSVSRQSVREALRVLDYLGVVVVRPGEGTFVATTPPSPVDASLYSLLSERSFLLDLLEARRILEEGIVHLAARRATRDDLDTLETALAARETALAAGKHDVAGDLTFHTQLAELTGNPVLASAMRHFGEMWLRSREKTGRRPTSPHKALQFHRQILQAVRRRQPVAARRVLRRHLDDMRADIEG</sequence>
<proteinExistence type="predicted"/>
<dbReference type="CDD" id="cd07377">
    <property type="entry name" value="WHTH_GntR"/>
    <property type="match status" value="1"/>
</dbReference>
<accession>A0A537L3T0</accession>
<dbReference type="Gene3D" id="1.20.120.530">
    <property type="entry name" value="GntR ligand-binding domain-like"/>
    <property type="match status" value="1"/>
</dbReference>
<dbReference type="PANTHER" id="PTHR43537:SF5">
    <property type="entry name" value="UXU OPERON TRANSCRIPTIONAL REGULATOR"/>
    <property type="match status" value="1"/>
</dbReference>